<dbReference type="SMART" id="SM00354">
    <property type="entry name" value="HTH_LACI"/>
    <property type="match status" value="1"/>
</dbReference>
<dbReference type="GO" id="GO:0003700">
    <property type="term" value="F:DNA-binding transcription factor activity"/>
    <property type="evidence" value="ECO:0007669"/>
    <property type="project" value="TreeGrafter"/>
</dbReference>
<dbReference type="SUPFAM" id="SSF53822">
    <property type="entry name" value="Periplasmic binding protein-like I"/>
    <property type="match status" value="1"/>
</dbReference>
<feature type="compositionally biased region" description="Basic and acidic residues" evidence="4">
    <location>
        <begin position="13"/>
        <end position="33"/>
    </location>
</feature>
<dbReference type="GO" id="GO:0000976">
    <property type="term" value="F:transcription cis-regulatory region binding"/>
    <property type="evidence" value="ECO:0007669"/>
    <property type="project" value="TreeGrafter"/>
</dbReference>
<evidence type="ECO:0000256" key="3">
    <source>
        <dbReference type="ARBA" id="ARBA00023163"/>
    </source>
</evidence>
<organism evidence="6 7">
    <name type="scientific">Streptomyces paludis</name>
    <dbReference type="NCBI Taxonomy" id="2282738"/>
    <lineage>
        <taxon>Bacteria</taxon>
        <taxon>Bacillati</taxon>
        <taxon>Actinomycetota</taxon>
        <taxon>Actinomycetes</taxon>
        <taxon>Kitasatosporales</taxon>
        <taxon>Streptomycetaceae</taxon>
        <taxon>Streptomyces</taxon>
    </lineage>
</organism>
<accession>A0A345I253</accession>
<feature type="domain" description="HTH lacI-type" evidence="5">
    <location>
        <begin position="37"/>
        <end position="91"/>
    </location>
</feature>
<evidence type="ECO:0000256" key="4">
    <source>
        <dbReference type="SAM" id="MobiDB-lite"/>
    </source>
</evidence>
<dbReference type="PANTHER" id="PTHR30146">
    <property type="entry name" value="LACI-RELATED TRANSCRIPTIONAL REPRESSOR"/>
    <property type="match status" value="1"/>
</dbReference>
<name>A0A345I253_9ACTN</name>
<keyword evidence="1" id="KW-0805">Transcription regulation</keyword>
<proteinExistence type="predicted"/>
<dbReference type="OrthoDB" id="3467214at2"/>
<keyword evidence="7" id="KW-1185">Reference proteome</keyword>
<dbReference type="InterPro" id="IPR010982">
    <property type="entry name" value="Lambda_DNA-bd_dom_sf"/>
</dbReference>
<dbReference type="InterPro" id="IPR046335">
    <property type="entry name" value="LacI/GalR-like_sensor"/>
</dbReference>
<evidence type="ECO:0000256" key="1">
    <source>
        <dbReference type="ARBA" id="ARBA00023015"/>
    </source>
</evidence>
<reference evidence="7" key="1">
    <citation type="submission" date="2018-07" db="EMBL/GenBank/DDBJ databases">
        <authorList>
            <person name="Zhao J."/>
        </authorList>
    </citation>
    <scope>NUCLEOTIDE SEQUENCE [LARGE SCALE GENOMIC DNA]</scope>
    <source>
        <strain evidence="7">GSSD-12</strain>
    </source>
</reference>
<dbReference type="EMBL" id="CP031194">
    <property type="protein sequence ID" value="AXG83027.1"/>
    <property type="molecule type" value="Genomic_DNA"/>
</dbReference>
<evidence type="ECO:0000313" key="7">
    <source>
        <dbReference type="Proteomes" id="UP000253868"/>
    </source>
</evidence>
<dbReference type="PROSITE" id="PS50932">
    <property type="entry name" value="HTH_LACI_2"/>
    <property type="match status" value="1"/>
</dbReference>
<feature type="compositionally biased region" description="Basic residues" evidence="4">
    <location>
        <begin position="1"/>
        <end position="12"/>
    </location>
</feature>
<evidence type="ECO:0000256" key="2">
    <source>
        <dbReference type="ARBA" id="ARBA00023125"/>
    </source>
</evidence>
<dbReference type="CDD" id="cd01392">
    <property type="entry name" value="HTH_LacI"/>
    <property type="match status" value="1"/>
</dbReference>
<dbReference type="SUPFAM" id="SSF47413">
    <property type="entry name" value="lambda repressor-like DNA-binding domains"/>
    <property type="match status" value="1"/>
</dbReference>
<dbReference type="InterPro" id="IPR028082">
    <property type="entry name" value="Peripla_BP_I"/>
</dbReference>
<feature type="region of interest" description="Disordered" evidence="4">
    <location>
        <begin position="1"/>
        <end position="36"/>
    </location>
</feature>
<dbReference type="CDD" id="cd06285">
    <property type="entry name" value="PBP1_LacI-like"/>
    <property type="match status" value="1"/>
</dbReference>
<gene>
    <name evidence="6" type="ORF">DVK44_31430</name>
</gene>
<dbReference type="AlphaFoldDB" id="A0A345I253"/>
<dbReference type="Pfam" id="PF13377">
    <property type="entry name" value="Peripla_BP_3"/>
    <property type="match status" value="1"/>
</dbReference>
<dbReference type="KEGG" id="spad:DVK44_31430"/>
<dbReference type="Gene3D" id="3.40.50.2300">
    <property type="match status" value="2"/>
</dbReference>
<dbReference type="Proteomes" id="UP000253868">
    <property type="component" value="Chromosome"/>
</dbReference>
<keyword evidence="2 6" id="KW-0238">DNA-binding</keyword>
<evidence type="ECO:0000313" key="6">
    <source>
        <dbReference type="EMBL" id="AXG83027.1"/>
    </source>
</evidence>
<dbReference type="Pfam" id="PF00356">
    <property type="entry name" value="LacI"/>
    <property type="match status" value="1"/>
</dbReference>
<sequence>MVPEIRRRKRRRERGEAPVRRQPADTREPRDPAESGVTLADVAADAGVHQSTASRALRDGAGVGAATADRVRESARRLGYVVNPAASSLRTGRSRLLGVLVPRLTDIVLATVYEGIEAGAAAAGYQAVVANTGDDPAVQRAKVERLLALRVDGLLLGDARGDTTLAPELVARGVPVVLVSRRLRGVPSFTCDDLVGGRLVAEHLLALGHRRVGVVAGEAYASTGVERTKGFTDAFARAGIPVPPELIVNAPFDVHGGERAAHRLLAAEPRPTAVFAVNDFAAIGVMGALRASGLTPGRDIAVAGFNDVPLSAQLPIPLTSVRSPMRDMGERAAAALVGQIEGRPARSRRFAPELMVRDSTVAPD</sequence>
<dbReference type="InterPro" id="IPR000843">
    <property type="entry name" value="HTH_LacI"/>
</dbReference>
<dbReference type="PANTHER" id="PTHR30146:SF138">
    <property type="entry name" value="TRANSCRIPTIONAL REGULATORY PROTEIN"/>
    <property type="match status" value="1"/>
</dbReference>
<keyword evidence="3" id="KW-0804">Transcription</keyword>
<evidence type="ECO:0000259" key="5">
    <source>
        <dbReference type="PROSITE" id="PS50932"/>
    </source>
</evidence>
<protein>
    <submittedName>
        <fullName evidence="6">LacI family DNA-binding transcriptional regulator</fullName>
    </submittedName>
</protein>
<dbReference type="Gene3D" id="1.10.260.40">
    <property type="entry name" value="lambda repressor-like DNA-binding domains"/>
    <property type="match status" value="1"/>
</dbReference>